<reference evidence="2" key="1">
    <citation type="submission" date="2020-01" db="EMBL/GenBank/DDBJ databases">
        <title>Genome sequence of Kobresia littledalei, the first chromosome-level genome in the family Cyperaceae.</title>
        <authorList>
            <person name="Qu G."/>
        </authorList>
    </citation>
    <scope>NUCLEOTIDE SEQUENCE</scope>
    <source>
        <strain evidence="2">C.B.Clarke</strain>
        <tissue evidence="2">Leaf</tissue>
    </source>
</reference>
<name>A0A833R691_9POAL</name>
<keyword evidence="3" id="KW-1185">Reference proteome</keyword>
<dbReference type="GO" id="GO:0003774">
    <property type="term" value="F:cytoskeletal motor activity"/>
    <property type="evidence" value="ECO:0007669"/>
    <property type="project" value="InterPro"/>
</dbReference>
<dbReference type="Pfam" id="PF06017">
    <property type="entry name" value="Myosin_TH1"/>
    <property type="match status" value="1"/>
</dbReference>
<evidence type="ECO:0000313" key="3">
    <source>
        <dbReference type="Proteomes" id="UP000623129"/>
    </source>
</evidence>
<dbReference type="OrthoDB" id="6108017at2759"/>
<organism evidence="2 3">
    <name type="scientific">Carex littledalei</name>
    <dbReference type="NCBI Taxonomy" id="544730"/>
    <lineage>
        <taxon>Eukaryota</taxon>
        <taxon>Viridiplantae</taxon>
        <taxon>Streptophyta</taxon>
        <taxon>Embryophyta</taxon>
        <taxon>Tracheophyta</taxon>
        <taxon>Spermatophyta</taxon>
        <taxon>Magnoliopsida</taxon>
        <taxon>Liliopsida</taxon>
        <taxon>Poales</taxon>
        <taxon>Cyperaceae</taxon>
        <taxon>Cyperoideae</taxon>
        <taxon>Cariceae</taxon>
        <taxon>Carex</taxon>
        <taxon>Carex subgen. Euthyceras</taxon>
    </lineage>
</organism>
<evidence type="ECO:0000313" key="2">
    <source>
        <dbReference type="EMBL" id="KAF3335012.1"/>
    </source>
</evidence>
<dbReference type="EMBL" id="SWLB01000009">
    <property type="protein sequence ID" value="KAF3335012.1"/>
    <property type="molecule type" value="Genomic_DNA"/>
</dbReference>
<accession>A0A833R691</accession>
<dbReference type="AlphaFoldDB" id="A0A833R691"/>
<dbReference type="GO" id="GO:0016459">
    <property type="term" value="C:myosin complex"/>
    <property type="evidence" value="ECO:0007669"/>
    <property type="project" value="InterPro"/>
</dbReference>
<dbReference type="PANTHER" id="PTHR34969">
    <property type="entry name" value="OS01G0621700 PROTEIN"/>
    <property type="match status" value="1"/>
</dbReference>
<dbReference type="PROSITE" id="PS51757">
    <property type="entry name" value="TH1"/>
    <property type="match status" value="1"/>
</dbReference>
<gene>
    <name evidence="2" type="ORF">FCM35_KLT21616</name>
</gene>
<protein>
    <submittedName>
        <fullName evidence="2">Myosin IC heavy chain-like isoform X2</fullName>
    </submittedName>
</protein>
<feature type="domain" description="TH1" evidence="1">
    <location>
        <begin position="57"/>
        <end position="196"/>
    </location>
</feature>
<dbReference type="PANTHER" id="PTHR34969:SF1">
    <property type="entry name" value="TH1 DOMAIN-CONTAINING PROTEIN"/>
    <property type="match status" value="1"/>
</dbReference>
<proteinExistence type="predicted"/>
<sequence length="196" mass="22070">MDRFRTLKRIQVEPDQFSQDNDVAEETPTAEFRPYAAGDEEENAAEYEGMRFMGMKVVRRRALTEKDCGGDYVGVDFDQYLSKILSKQGDKNVLFADYILKLTGSGKMKKRILIVTDFAIYLVDPDTDSLKRRIALAAIDCVYMSNLDDNFLAIIAPSEYDCLMATSRKKEIADALMEATKGASAGYQIEVIISNQ</sequence>
<dbReference type="InterPro" id="IPR010926">
    <property type="entry name" value="Myosin_TH1"/>
</dbReference>
<comment type="caution">
    <text evidence="2">The sequence shown here is derived from an EMBL/GenBank/DDBJ whole genome shotgun (WGS) entry which is preliminary data.</text>
</comment>
<evidence type="ECO:0000259" key="1">
    <source>
        <dbReference type="PROSITE" id="PS51757"/>
    </source>
</evidence>
<dbReference type="Proteomes" id="UP000623129">
    <property type="component" value="Unassembled WGS sequence"/>
</dbReference>